<keyword evidence="1" id="KW-0472">Membrane</keyword>
<feature type="transmembrane region" description="Helical" evidence="1">
    <location>
        <begin position="12"/>
        <end position="31"/>
    </location>
</feature>
<accession>A0A7G1H4T1</accession>
<proteinExistence type="predicted"/>
<evidence type="ECO:0000313" key="2">
    <source>
        <dbReference type="EMBL" id="BCB97229.1"/>
    </source>
</evidence>
<organism evidence="2 3">
    <name type="scientific">Dissulfurispira thermophila</name>
    <dbReference type="NCBI Taxonomy" id="2715679"/>
    <lineage>
        <taxon>Bacteria</taxon>
        <taxon>Pseudomonadati</taxon>
        <taxon>Nitrospirota</taxon>
        <taxon>Thermodesulfovibrionia</taxon>
        <taxon>Thermodesulfovibrionales</taxon>
        <taxon>Dissulfurispiraceae</taxon>
        <taxon>Dissulfurispira</taxon>
    </lineage>
</organism>
<evidence type="ECO:0000313" key="3">
    <source>
        <dbReference type="Proteomes" id="UP000516360"/>
    </source>
</evidence>
<keyword evidence="1" id="KW-0812">Transmembrane</keyword>
<sequence length="66" mass="7473">MRHYNKKEKTANWLFKIAEYVAIALGINALLPNSPLTIKNVIAGTVILLTILVLALWITPEKKEDR</sequence>
<feature type="transmembrane region" description="Helical" evidence="1">
    <location>
        <begin position="37"/>
        <end position="58"/>
    </location>
</feature>
<dbReference type="KEGG" id="dtp:JZK55_21510"/>
<dbReference type="AlphaFoldDB" id="A0A7G1H4T1"/>
<keyword evidence="1" id="KW-1133">Transmembrane helix</keyword>
<protein>
    <submittedName>
        <fullName evidence="2">Uncharacterized protein</fullName>
    </submittedName>
</protein>
<dbReference type="Proteomes" id="UP000516360">
    <property type="component" value="Chromosome"/>
</dbReference>
<keyword evidence="3" id="KW-1185">Reference proteome</keyword>
<gene>
    <name evidence="2" type="ORF">JZK55_21510</name>
</gene>
<reference evidence="2 3" key="1">
    <citation type="submission" date="2020-03" db="EMBL/GenBank/DDBJ databases">
        <title>Complete genome sequences of two sulfur-disproportionating bacterial strains T55J and Mzg5.</title>
        <authorList>
            <person name="Umezawa K."/>
            <person name="Kojima H."/>
            <person name="Kato Y."/>
            <person name="Fukui M."/>
        </authorList>
    </citation>
    <scope>NUCLEOTIDE SEQUENCE [LARGE SCALE GENOMIC DNA]</scope>
    <source>
        <strain evidence="2 3">T55J</strain>
    </source>
</reference>
<dbReference type="EMBL" id="AP022873">
    <property type="protein sequence ID" value="BCB97229.1"/>
    <property type="molecule type" value="Genomic_DNA"/>
</dbReference>
<evidence type="ECO:0000256" key="1">
    <source>
        <dbReference type="SAM" id="Phobius"/>
    </source>
</evidence>
<name>A0A7G1H4T1_9BACT</name>